<proteinExistence type="predicted"/>
<evidence type="ECO:0000259" key="3">
    <source>
        <dbReference type="SMART" id="SM00460"/>
    </source>
</evidence>
<evidence type="ECO:0000313" key="5">
    <source>
        <dbReference type="Proteomes" id="UP001469365"/>
    </source>
</evidence>
<dbReference type="InterPro" id="IPR038765">
    <property type="entry name" value="Papain-like_cys_pep_sf"/>
</dbReference>
<dbReference type="EMBL" id="JBBPCC010000018">
    <property type="protein sequence ID" value="MEK8131109.1"/>
    <property type="molecule type" value="Genomic_DNA"/>
</dbReference>
<dbReference type="SMART" id="SM00460">
    <property type="entry name" value="TGc"/>
    <property type="match status" value="1"/>
</dbReference>
<comment type="caution">
    <text evidence="4">The sequence shown here is derived from an EMBL/GenBank/DDBJ whole genome shotgun (WGS) entry which is preliminary data.</text>
</comment>
<dbReference type="Gene3D" id="3.10.620.30">
    <property type="match status" value="1"/>
</dbReference>
<dbReference type="RefSeq" id="WP_341418244.1">
    <property type="nucleotide sequence ID" value="NZ_JBBPCC010000018.1"/>
</dbReference>
<gene>
    <name evidence="4" type="ORF">WMW72_24705</name>
</gene>
<feature type="domain" description="Transglutaminase-like" evidence="3">
    <location>
        <begin position="534"/>
        <end position="612"/>
    </location>
</feature>
<dbReference type="Proteomes" id="UP001469365">
    <property type="component" value="Unassembled WGS sequence"/>
</dbReference>
<dbReference type="InterPro" id="IPR052901">
    <property type="entry name" value="Bact_TGase-like"/>
</dbReference>
<evidence type="ECO:0000313" key="4">
    <source>
        <dbReference type="EMBL" id="MEK8131109.1"/>
    </source>
</evidence>
<keyword evidence="2" id="KW-1133">Transmembrane helix</keyword>
<feature type="transmembrane region" description="Helical" evidence="2">
    <location>
        <begin position="695"/>
        <end position="714"/>
    </location>
</feature>
<organism evidence="4 5">
    <name type="scientific">Paenibacillus filicis</name>
    <dbReference type="NCBI Taxonomy" id="669464"/>
    <lineage>
        <taxon>Bacteria</taxon>
        <taxon>Bacillati</taxon>
        <taxon>Bacillota</taxon>
        <taxon>Bacilli</taxon>
        <taxon>Bacillales</taxon>
        <taxon>Paenibacillaceae</taxon>
        <taxon>Paenibacillus</taxon>
    </lineage>
</organism>
<feature type="transmembrane region" description="Helical" evidence="2">
    <location>
        <begin position="159"/>
        <end position="177"/>
    </location>
</feature>
<keyword evidence="2" id="KW-0472">Membrane</keyword>
<feature type="transmembrane region" description="Helical" evidence="2">
    <location>
        <begin position="183"/>
        <end position="201"/>
    </location>
</feature>
<keyword evidence="5" id="KW-1185">Reference proteome</keyword>
<dbReference type="SUPFAM" id="SSF54001">
    <property type="entry name" value="Cysteine proteinases"/>
    <property type="match status" value="1"/>
</dbReference>
<feature type="region of interest" description="Disordered" evidence="1">
    <location>
        <begin position="1"/>
        <end position="32"/>
    </location>
</feature>
<evidence type="ECO:0000256" key="1">
    <source>
        <dbReference type="SAM" id="MobiDB-lite"/>
    </source>
</evidence>
<feature type="transmembrane region" description="Helical" evidence="2">
    <location>
        <begin position="78"/>
        <end position="96"/>
    </location>
</feature>
<sequence length="834" mass="92218">MPLPPSRNGSSLLAPRQPSAARGGRGPSSPRRWHAAEVSGQPVRQPSWLADAVLSLLLLLLVLEWLYPLQQLADITELYALGPFIGTFACFVLLDTLRFSSWASWLFKTIWMVVFTVWLHHGQSLPSLEDWSLWAREFAADIGEGLRGELGAWEPSTRTLLFTAGWSFFLSVVQSLVLDRRQVHGFVLLTLALPVVLQTAFGLDGFLAACRCVLLGLLLQLWLQPGIWQRGLLQIGSHKSALLQDTPQGASRATWWSGLVPGGLVLAFGLLGALLHPQQAVPLDWSRYMAAWQNGLHGLSALAGEQTLARSGYSSDDSRMGQPLKLDDSPAFTAVTGRLTYWRGETKSVYTGQGWAEQEAGAATGWEPSGQRTEPPQEGWEKVRQSITLADSSLNRILFAGGELTRIVSLQSAQGRSIPQEWVWRNKVTDRFSLPAMTEPLAAYTVEARVLTDRAMLQREPAAMMPEDVRAHYTQLPDTVPARVGELARQITQSATGDHAKAEAVETYLREHYTYDTVHTQAVGPGEDLVDRFLFHQRSGYCDHFSTAMVVLLREVGIPARWVKGFVPGEVTSTRVEDGETQYTVEVKRKDAHAWVEVYNPDYGWVAYEPTSGFAGAAGLAADAPSPSVQKERSAGQSPQIAGPDWRVSAFESLNNLRQHLVSLTGQVTAELTQWQHAAADAGSQLMVWLRQHPLTSILAAAVLAAGALVASMLKLRQLWRRSLPEPPNRPRGATSPALASGPGLFYGLRMLAAHRLSERLWRRVQRRYGRAEPCQTLREYMATRPLQGATQSEALQAFLRMLEAQRYADPYGDQGGVSPHTLREAWRSLRRKG</sequence>
<feature type="transmembrane region" description="Helical" evidence="2">
    <location>
        <begin position="102"/>
        <end position="119"/>
    </location>
</feature>
<dbReference type="Pfam" id="PF01841">
    <property type="entry name" value="Transglut_core"/>
    <property type="match status" value="1"/>
</dbReference>
<reference evidence="4 5" key="1">
    <citation type="submission" date="2024-04" db="EMBL/GenBank/DDBJ databases">
        <title>draft genome sequnece of Paenibacillus filicis.</title>
        <authorList>
            <person name="Kim D.-U."/>
        </authorList>
    </citation>
    <scope>NUCLEOTIDE SEQUENCE [LARGE SCALE GENOMIC DNA]</scope>
    <source>
        <strain evidence="4 5">KACC14197</strain>
    </source>
</reference>
<name>A0ABU9DQH2_9BACL</name>
<feature type="compositionally biased region" description="Low complexity" evidence="1">
    <location>
        <begin position="18"/>
        <end position="30"/>
    </location>
</feature>
<evidence type="ECO:0000256" key="2">
    <source>
        <dbReference type="SAM" id="Phobius"/>
    </source>
</evidence>
<accession>A0ABU9DQH2</accession>
<keyword evidence="2" id="KW-0812">Transmembrane</keyword>
<protein>
    <submittedName>
        <fullName evidence="4">Transglutaminase-like domain-containing protein</fullName>
    </submittedName>
</protein>
<dbReference type="PANTHER" id="PTHR42736">
    <property type="entry name" value="PROTEIN-GLUTAMINE GAMMA-GLUTAMYLTRANSFERASE"/>
    <property type="match status" value="1"/>
</dbReference>
<dbReference type="InterPro" id="IPR002931">
    <property type="entry name" value="Transglutaminase-like"/>
</dbReference>
<dbReference type="PANTHER" id="PTHR42736:SF1">
    <property type="entry name" value="PROTEIN-GLUTAMINE GAMMA-GLUTAMYLTRANSFERASE"/>
    <property type="match status" value="1"/>
</dbReference>